<feature type="region of interest" description="Disordered" evidence="1">
    <location>
        <begin position="156"/>
        <end position="187"/>
    </location>
</feature>
<feature type="domain" description="PknH-like extracellular" evidence="3">
    <location>
        <begin position="185"/>
        <end position="371"/>
    </location>
</feature>
<feature type="transmembrane region" description="Helical" evidence="2">
    <location>
        <begin position="128"/>
        <end position="152"/>
    </location>
</feature>
<proteinExistence type="predicted"/>
<evidence type="ECO:0000256" key="2">
    <source>
        <dbReference type="SAM" id="Phobius"/>
    </source>
</evidence>
<dbReference type="Pfam" id="PF14032">
    <property type="entry name" value="PknH_C"/>
    <property type="match status" value="1"/>
</dbReference>
<keyword evidence="5" id="KW-1185">Reference proteome</keyword>
<dbReference type="Proteomes" id="UP000077342">
    <property type="component" value="Unassembled WGS sequence"/>
</dbReference>
<keyword evidence="2" id="KW-1133">Transmembrane helix</keyword>
<dbReference type="AlphaFoldDB" id="A0A164AZZ4"/>
<dbReference type="InterPro" id="IPR038232">
    <property type="entry name" value="PknH-like_Extracell_sf"/>
</dbReference>
<evidence type="ECO:0000313" key="4">
    <source>
        <dbReference type="EMBL" id="KZS62975.1"/>
    </source>
</evidence>
<accession>A0A164AZZ4</accession>
<comment type="caution">
    <text evidence="4">The sequence shown here is derived from an EMBL/GenBank/DDBJ whole genome shotgun (WGS) entry which is preliminary data.</text>
</comment>
<keyword evidence="2" id="KW-0472">Membrane</keyword>
<sequence>MTARYHPAAINGDACRHADEVRTDMIQLCGAWEEWQVSDDVDPRSPGPQPNPFDVGSEGSATQPQGATDVEPTEPVPEYFSAANGPPLPPVIEAFPGYHDVQQPPKKVTKKVFGKVFEKLRARRAIRWPAIAAIGAASVAVILVVVTITVLLTNRRGPKPGHSAAPPAPSAVLPPSTSPPPPLTTPEQLDGILLSAADINAVMGASTMETMETGYRLDPTPIKLSHPECQGALYAVQDLVYAGSGQTALRVQLVYEPGRYHAHWVTQAAVTFPSADKAHQFVQNSADKWKSCANQTVSATNTAGNTVKWTLASLNGEPPTITLSELQLGASNNWGCQRALSAVSNVVIDVNACGYRIADEGRQLADKMVAKVQRQ</sequence>
<gene>
    <name evidence="4" type="ORF">A4G28_26320</name>
</gene>
<protein>
    <recommendedName>
        <fullName evidence="3">PknH-like extracellular domain-containing protein</fullName>
    </recommendedName>
</protein>
<keyword evidence="2" id="KW-0812">Transmembrane</keyword>
<name>A0A164AZZ4_9MYCO</name>
<dbReference type="Gene3D" id="3.40.1000.70">
    <property type="entry name" value="PknH-like extracellular domain"/>
    <property type="match status" value="1"/>
</dbReference>
<feature type="region of interest" description="Disordered" evidence="1">
    <location>
        <begin position="38"/>
        <end position="83"/>
    </location>
</feature>
<reference evidence="5" key="1">
    <citation type="submission" date="2016-04" db="EMBL/GenBank/DDBJ databases">
        <authorList>
            <person name="Strapagiel D."/>
            <person name="Borowka P."/>
            <person name="Marciniak B."/>
            <person name="Bakula Z."/>
            <person name="Van Ingen J."/>
            <person name="Safianowska A."/>
            <person name="Dziadek J."/>
            <person name="Jagielski T."/>
        </authorList>
    </citation>
    <scope>NUCLEOTIDE SEQUENCE [LARGE SCALE GENOMIC DNA]</scope>
    <source>
        <strain evidence="5">1010001458</strain>
    </source>
</reference>
<dbReference type="InterPro" id="IPR026954">
    <property type="entry name" value="PknH-like_Extracell"/>
</dbReference>
<dbReference type="EMBL" id="LWCI01000101">
    <property type="protein sequence ID" value="KZS62975.1"/>
    <property type="molecule type" value="Genomic_DNA"/>
</dbReference>
<evidence type="ECO:0000313" key="5">
    <source>
        <dbReference type="Proteomes" id="UP000077342"/>
    </source>
</evidence>
<evidence type="ECO:0000259" key="3">
    <source>
        <dbReference type="Pfam" id="PF14032"/>
    </source>
</evidence>
<organism evidence="4 5">
    <name type="scientific">Mycobacterium ostraviense</name>
    <dbReference type="NCBI Taxonomy" id="2738409"/>
    <lineage>
        <taxon>Bacteria</taxon>
        <taxon>Bacillati</taxon>
        <taxon>Actinomycetota</taxon>
        <taxon>Actinomycetes</taxon>
        <taxon>Mycobacteriales</taxon>
        <taxon>Mycobacteriaceae</taxon>
        <taxon>Mycobacterium</taxon>
    </lineage>
</organism>
<evidence type="ECO:0000256" key="1">
    <source>
        <dbReference type="SAM" id="MobiDB-lite"/>
    </source>
</evidence>